<dbReference type="Pfam" id="PF03739">
    <property type="entry name" value="LptF_LptG"/>
    <property type="match status" value="1"/>
</dbReference>
<dbReference type="PANTHER" id="PTHR33529:SF2">
    <property type="entry name" value="LIPOPOLYSACCHARIDE EXPORT SYSTEM PERMEASE PROTEIN LPTG"/>
    <property type="match status" value="1"/>
</dbReference>
<dbReference type="Proteomes" id="UP000095463">
    <property type="component" value="Unassembled WGS sequence"/>
</dbReference>
<evidence type="ECO:0000313" key="7">
    <source>
        <dbReference type="EMBL" id="OEO31329.1"/>
    </source>
</evidence>
<comment type="caution">
    <text evidence="7">The sequence shown here is derived from an EMBL/GenBank/DDBJ whole genome shotgun (WGS) entry which is preliminary data.</text>
</comment>
<dbReference type="GO" id="GO:0015920">
    <property type="term" value="P:lipopolysaccharide transport"/>
    <property type="evidence" value="ECO:0007669"/>
    <property type="project" value="TreeGrafter"/>
</dbReference>
<keyword evidence="5 6" id="KW-0472">Membrane</keyword>
<dbReference type="EMBL" id="LAJE02000161">
    <property type="protein sequence ID" value="OEO31329.1"/>
    <property type="molecule type" value="Genomic_DNA"/>
</dbReference>
<evidence type="ECO:0000313" key="8">
    <source>
        <dbReference type="Proteomes" id="UP000095463"/>
    </source>
</evidence>
<evidence type="ECO:0008006" key="9">
    <source>
        <dbReference type="Google" id="ProtNLM"/>
    </source>
</evidence>
<comment type="subcellular location">
    <subcellularLocation>
        <location evidence="1">Cell membrane</location>
        <topology evidence="1">Multi-pass membrane protein</topology>
    </subcellularLocation>
</comment>
<keyword evidence="8" id="KW-1185">Reference proteome</keyword>
<dbReference type="InterPro" id="IPR005495">
    <property type="entry name" value="LptG/LptF_permease"/>
</dbReference>
<gene>
    <name evidence="7" type="ORF">VW23_016725</name>
</gene>
<accession>A0A1E5XRW6</accession>
<dbReference type="GO" id="GO:0043190">
    <property type="term" value="C:ATP-binding cassette (ABC) transporter complex"/>
    <property type="evidence" value="ECO:0007669"/>
    <property type="project" value="TreeGrafter"/>
</dbReference>
<evidence type="ECO:0000256" key="2">
    <source>
        <dbReference type="ARBA" id="ARBA00022475"/>
    </source>
</evidence>
<evidence type="ECO:0000256" key="5">
    <source>
        <dbReference type="ARBA" id="ARBA00023136"/>
    </source>
</evidence>
<dbReference type="OrthoDB" id="9798468at2"/>
<feature type="transmembrane region" description="Helical" evidence="6">
    <location>
        <begin position="96"/>
        <end position="119"/>
    </location>
</feature>
<evidence type="ECO:0000256" key="6">
    <source>
        <dbReference type="SAM" id="Phobius"/>
    </source>
</evidence>
<keyword evidence="2" id="KW-1003">Cell membrane</keyword>
<evidence type="ECO:0000256" key="3">
    <source>
        <dbReference type="ARBA" id="ARBA00022692"/>
    </source>
</evidence>
<evidence type="ECO:0000256" key="1">
    <source>
        <dbReference type="ARBA" id="ARBA00004651"/>
    </source>
</evidence>
<name>A0A1E5XRW6_9HYPH</name>
<keyword evidence="4 6" id="KW-1133">Transmembrane helix</keyword>
<feature type="transmembrane region" description="Helical" evidence="6">
    <location>
        <begin position="12"/>
        <end position="30"/>
    </location>
</feature>
<dbReference type="PANTHER" id="PTHR33529">
    <property type="entry name" value="SLR0882 PROTEIN-RELATED"/>
    <property type="match status" value="1"/>
</dbReference>
<protein>
    <recommendedName>
        <fullName evidence="9">LPS export ABC transporter permease LptG</fullName>
    </recommendedName>
</protein>
<keyword evidence="3 6" id="KW-0812">Transmembrane</keyword>
<feature type="transmembrane region" description="Helical" evidence="6">
    <location>
        <begin position="324"/>
        <end position="347"/>
    </location>
</feature>
<feature type="transmembrane region" description="Helical" evidence="6">
    <location>
        <begin position="66"/>
        <end position="84"/>
    </location>
</feature>
<feature type="transmembrane region" description="Helical" evidence="6">
    <location>
        <begin position="265"/>
        <end position="289"/>
    </location>
</feature>
<reference evidence="7 8" key="1">
    <citation type="journal article" date="2015" name="Genome Announc.">
        <title>Genome Assemblies of Three Soil-Associated Devosia species: D. insulae, D. limi, and D. soli.</title>
        <authorList>
            <person name="Hassan Y.I."/>
            <person name="Lepp D."/>
            <person name="Zhou T."/>
        </authorList>
    </citation>
    <scope>NUCLEOTIDE SEQUENCE [LARGE SCALE GENOMIC DNA]</scope>
    <source>
        <strain evidence="7 8">DS-56</strain>
    </source>
</reference>
<evidence type="ECO:0000256" key="4">
    <source>
        <dbReference type="ARBA" id="ARBA00022989"/>
    </source>
</evidence>
<dbReference type="RefSeq" id="WP_069909471.1">
    <property type="nucleotide sequence ID" value="NZ_LAJE02000161.1"/>
</dbReference>
<dbReference type="AlphaFoldDB" id="A0A1E5XRW6"/>
<proteinExistence type="predicted"/>
<organism evidence="7 8">
    <name type="scientific">Devosia insulae DS-56</name>
    <dbReference type="NCBI Taxonomy" id="1116389"/>
    <lineage>
        <taxon>Bacteria</taxon>
        <taxon>Pseudomonadati</taxon>
        <taxon>Pseudomonadota</taxon>
        <taxon>Alphaproteobacteria</taxon>
        <taxon>Hyphomicrobiales</taxon>
        <taxon>Devosiaceae</taxon>
        <taxon>Devosia</taxon>
    </lineage>
</organism>
<sequence>MNRIDWIIVRRLASNVGLTLVVLFGIVLLVESLNTTRFAALSATGGAPLALTAVALAAARWIIDTLPLTFLVGTVAGLLNLQATREMTVIKASGRSVWRVMIVPLAVTLAGGVLVTLLVDTAVIQFNRTLSPSSTTSGEVGRSGTLWLDEQQGDVHYILEAGYVNPSGTALGSVNVFLMEAPRDRIEAATAELVGNEWVMAQATRYRSNEMPEAMTDFRLPTARTAGDMRARIASIKDMTVWELAGSLAARLTDSRERAETETRFLRLLALPLTLCGSLVIAFAFTAGYRRTNKYGGAVLYGIVLGVLVYVVTEMAGRAGGAGVMHPVIAVAGPAVVAIVIGVTVLLNREDGRT</sequence>
<feature type="transmembrane region" description="Helical" evidence="6">
    <location>
        <begin position="295"/>
        <end position="312"/>
    </location>
</feature>